<dbReference type="GO" id="GO:0009007">
    <property type="term" value="F:site-specific DNA-methyltransferase (adenine-specific) activity"/>
    <property type="evidence" value="ECO:0007669"/>
    <property type="project" value="UniProtKB-EC"/>
</dbReference>
<evidence type="ECO:0000256" key="2">
    <source>
        <dbReference type="ARBA" id="ARBA00022603"/>
    </source>
</evidence>
<proteinExistence type="predicted"/>
<reference evidence="7 8" key="1">
    <citation type="submission" date="2018-08" db="EMBL/GenBank/DDBJ databases">
        <title>Horizontal acquisition of hydrogen conversion ability and other habitat adaptations in Hydrogenovibrio crunogenus strains.</title>
        <authorList>
            <person name="Gonnella G."/>
            <person name="Adam N."/>
            <person name="Perner M."/>
        </authorList>
    </citation>
    <scope>NUCLEOTIDE SEQUENCE [LARGE SCALE GENOMIC DNA]</scope>
    <source>
        <strain evidence="7 8">SP-41</strain>
    </source>
</reference>
<dbReference type="GO" id="GO:0003676">
    <property type="term" value="F:nucleic acid binding"/>
    <property type="evidence" value="ECO:0007669"/>
    <property type="project" value="InterPro"/>
</dbReference>
<dbReference type="InterPro" id="IPR050953">
    <property type="entry name" value="N4_N6_ade-DNA_methylase"/>
</dbReference>
<dbReference type="PRINTS" id="PR00507">
    <property type="entry name" value="N12N6MTFRASE"/>
</dbReference>
<evidence type="ECO:0000313" key="7">
    <source>
        <dbReference type="EMBL" id="QBZ82181.1"/>
    </source>
</evidence>
<dbReference type="GO" id="GO:0032259">
    <property type="term" value="P:methylation"/>
    <property type="evidence" value="ECO:0007669"/>
    <property type="project" value="UniProtKB-KW"/>
</dbReference>
<comment type="catalytic activity">
    <reaction evidence="5">
        <text>a 2'-deoxyadenosine in DNA + S-adenosyl-L-methionine = an N(6)-methyl-2'-deoxyadenosine in DNA + S-adenosyl-L-homocysteine + H(+)</text>
        <dbReference type="Rhea" id="RHEA:15197"/>
        <dbReference type="Rhea" id="RHEA-COMP:12418"/>
        <dbReference type="Rhea" id="RHEA-COMP:12419"/>
        <dbReference type="ChEBI" id="CHEBI:15378"/>
        <dbReference type="ChEBI" id="CHEBI:57856"/>
        <dbReference type="ChEBI" id="CHEBI:59789"/>
        <dbReference type="ChEBI" id="CHEBI:90615"/>
        <dbReference type="ChEBI" id="CHEBI:90616"/>
        <dbReference type="EC" id="2.1.1.72"/>
    </reaction>
</comment>
<dbReference type="Gene3D" id="3.40.50.150">
    <property type="entry name" value="Vaccinia Virus protein VP39"/>
    <property type="match status" value="1"/>
</dbReference>
<sequence length="1071" mass="121087">MNKIEKAFNQINTKRQKPWSGEEEVRLAWIQAIEGATGLHLNAERDRKDASLNHVIVEFKAPRLFNGKKTSPKFIEATEQRLLPYIQTESQKTGIPESDFIGIAIDGEHVCFAQVVNGQVHSQQLIPFSEYAVGIVIDAFISDTRKALTTENLLADFGHGSPGAKELMQNLSDGLASEIQQPKNNKVKMLFEEWRTLYGQVADMSVLQAEAISKEMSFTWNGKVEDSLPARLFVIHTYNSLLIKLIAAEIVSAHGLTSIEYPAQAMAAMQDDQTLVNSLEFEIERSKIFEQAGIKGFVEEAIFSWYLDIIKQQLAANENTLLISLRKVLSVLSFYSLTQLSNTRDVLRDLYQGLVPGKLRQSLGEFYTPDWLVDFTLSQANKGSWLDKRVLDPTAGSGAFLIALIRKKIAEARVNKWNDLETLEHVCSTVWGFDLNPLAVQTARVNFLMEISGLLKSCKGIDIELPVLLADAIYSPAQNPKDSQKIVQYKIGSQVAKLDILLPSELALNRERLDDVFARMGEDVESDLEFDKVEENLVKYGYVSIEEMSDWSEPLSYTYNQVLELHRKQWNGIWFRIVRNFFWSATAGEFDCIVGNPPWVRWSKLPGAYRDRVKPTCEDYGIFSKTKRHGGNELDISAMITYAVSDKWLNDGGCLAFVITGTLFKNPSSAGFRTFKLESTNPDSAFLQPIHIDDFKALKPFEDASNHTVVSVFRKTKVPAVYPVPYTIWNAKTGQKKAIPPTVSLSDMTNIIEPDYKEAFPVSEDGSPWAILKTGRFDAIKYLSSECNWTQGRKGITADLNGVYFVPILQDNGKLVEIRSRPEAGRKDIGVAKTQWVEPDLLYPLIKGASDFEPCYLKLKDPKYNKERLYTFVPNNAISKEAYQECEDNLNSPVLKKTKAWFKGFETLLLDRSTYRRQMKNAPYQAVYNVGDYTFKPWKVVWPEMSSSFYAAVAASDDMPVIGERVFIPDHKVYFASFDNKETAYFLCGLLNTETVREWLDSHNVSIQVANVFKHLSLPIFDDSNSDHINLSILIEQVHGTHDKKARSKLLSKALSLAENILLKWSSSKTI</sequence>
<keyword evidence="3 7" id="KW-0808">Transferase</keyword>
<dbReference type="InterPro" id="IPR011639">
    <property type="entry name" value="MethylTrfase_TaqI-like_dom"/>
</dbReference>
<dbReference type="PANTHER" id="PTHR33841:SF4">
    <property type="entry name" value="RESTRICTION MODIFICATION SYSTEM DNA SPECIFICITY DOMAIN"/>
    <property type="match status" value="1"/>
</dbReference>
<keyword evidence="4" id="KW-0949">S-adenosyl-L-methionine</keyword>
<dbReference type="Proteomes" id="UP000296201">
    <property type="component" value="Chromosome"/>
</dbReference>
<gene>
    <name evidence="7" type="ORF">GHNINEIG_00205</name>
</gene>
<dbReference type="EMBL" id="CP032096">
    <property type="protein sequence ID" value="QBZ82181.1"/>
    <property type="molecule type" value="Genomic_DNA"/>
</dbReference>
<dbReference type="PANTHER" id="PTHR33841">
    <property type="entry name" value="DNA METHYLTRANSFERASE YEEA-RELATED"/>
    <property type="match status" value="1"/>
</dbReference>
<dbReference type="InterPro" id="IPR029063">
    <property type="entry name" value="SAM-dependent_MTases_sf"/>
</dbReference>
<feature type="domain" description="Type II methyltransferase M.TaqI-like" evidence="6">
    <location>
        <begin position="430"/>
        <end position="680"/>
    </location>
</feature>
<name>A0A4P7NWU6_9GAMM</name>
<evidence type="ECO:0000313" key="8">
    <source>
        <dbReference type="Proteomes" id="UP000296201"/>
    </source>
</evidence>
<accession>A0A4P7NWU6</accession>
<evidence type="ECO:0000256" key="1">
    <source>
        <dbReference type="ARBA" id="ARBA00011900"/>
    </source>
</evidence>
<dbReference type="PROSITE" id="PS00092">
    <property type="entry name" value="N6_MTASE"/>
    <property type="match status" value="1"/>
</dbReference>
<dbReference type="GO" id="GO:0006304">
    <property type="term" value="P:DNA modification"/>
    <property type="evidence" value="ECO:0007669"/>
    <property type="project" value="InterPro"/>
</dbReference>
<dbReference type="REBASE" id="308050">
    <property type="entry name" value="HcrSP41ORF205P"/>
</dbReference>
<dbReference type="RefSeq" id="WP_223260906.1">
    <property type="nucleotide sequence ID" value="NZ_CP032096.1"/>
</dbReference>
<dbReference type="SUPFAM" id="SSF53335">
    <property type="entry name" value="S-adenosyl-L-methionine-dependent methyltransferases"/>
    <property type="match status" value="1"/>
</dbReference>
<evidence type="ECO:0000256" key="5">
    <source>
        <dbReference type="ARBA" id="ARBA00047942"/>
    </source>
</evidence>
<dbReference type="AlphaFoldDB" id="A0A4P7NWU6"/>
<evidence type="ECO:0000256" key="4">
    <source>
        <dbReference type="ARBA" id="ARBA00022691"/>
    </source>
</evidence>
<dbReference type="EC" id="2.1.1.72" evidence="1"/>
<keyword evidence="8" id="KW-1185">Reference proteome</keyword>
<organism evidence="7 8">
    <name type="scientific">Hydrogenovibrio crunogenus</name>
    <dbReference type="NCBI Taxonomy" id="39765"/>
    <lineage>
        <taxon>Bacteria</taxon>
        <taxon>Pseudomonadati</taxon>
        <taxon>Pseudomonadota</taxon>
        <taxon>Gammaproteobacteria</taxon>
        <taxon>Thiotrichales</taxon>
        <taxon>Piscirickettsiaceae</taxon>
        <taxon>Hydrogenovibrio</taxon>
    </lineage>
</organism>
<keyword evidence="2 7" id="KW-0489">Methyltransferase</keyword>
<evidence type="ECO:0000256" key="3">
    <source>
        <dbReference type="ARBA" id="ARBA00022679"/>
    </source>
</evidence>
<dbReference type="Pfam" id="PF07669">
    <property type="entry name" value="Eco57I"/>
    <property type="match status" value="1"/>
</dbReference>
<evidence type="ECO:0000259" key="6">
    <source>
        <dbReference type="Pfam" id="PF07669"/>
    </source>
</evidence>
<protein>
    <recommendedName>
        <fullName evidence="1">site-specific DNA-methyltransferase (adenine-specific)</fullName>
        <ecNumber evidence="1">2.1.1.72</ecNumber>
    </recommendedName>
</protein>
<dbReference type="InterPro" id="IPR002052">
    <property type="entry name" value="DNA_methylase_N6_adenine_CS"/>
</dbReference>